<gene>
    <name evidence="2" type="ordered locus">AciX8_1944</name>
</gene>
<organism evidence="2 3">
    <name type="scientific">Granulicella mallensis (strain ATCC BAA-1857 / DSM 23137 / MP5ACTX8)</name>
    <dbReference type="NCBI Taxonomy" id="682795"/>
    <lineage>
        <taxon>Bacteria</taxon>
        <taxon>Pseudomonadati</taxon>
        <taxon>Acidobacteriota</taxon>
        <taxon>Terriglobia</taxon>
        <taxon>Terriglobales</taxon>
        <taxon>Acidobacteriaceae</taxon>
        <taxon>Granulicella</taxon>
    </lineage>
</organism>
<keyword evidence="3" id="KW-1185">Reference proteome</keyword>
<keyword evidence="1" id="KW-0472">Membrane</keyword>
<keyword evidence="1" id="KW-0812">Transmembrane</keyword>
<dbReference type="STRING" id="682795.AciX8_1944"/>
<dbReference type="KEGG" id="gma:AciX8_1944"/>
<dbReference type="HOGENOM" id="CLU_1136790_0_0_0"/>
<dbReference type="AlphaFoldDB" id="G8NS67"/>
<keyword evidence="1" id="KW-1133">Transmembrane helix</keyword>
<name>G8NS67_GRAMM</name>
<dbReference type="RefSeq" id="WP_014265154.1">
    <property type="nucleotide sequence ID" value="NC_016631.1"/>
</dbReference>
<feature type="transmembrane region" description="Helical" evidence="1">
    <location>
        <begin position="58"/>
        <end position="79"/>
    </location>
</feature>
<proteinExistence type="predicted"/>
<reference evidence="2 3" key="1">
    <citation type="submission" date="2011-11" db="EMBL/GenBank/DDBJ databases">
        <title>Complete sequence of Granulicella mallensis MP5ACTX8.</title>
        <authorList>
            <consortium name="US DOE Joint Genome Institute"/>
            <person name="Lucas S."/>
            <person name="Copeland A."/>
            <person name="Lapidus A."/>
            <person name="Cheng J.-F."/>
            <person name="Goodwin L."/>
            <person name="Pitluck S."/>
            <person name="Peters L."/>
            <person name="Lu M."/>
            <person name="Detter J.C."/>
            <person name="Han C."/>
            <person name="Tapia R."/>
            <person name="Land M."/>
            <person name="Hauser L."/>
            <person name="Kyrpides N."/>
            <person name="Ivanova N."/>
            <person name="Mikhailova N."/>
            <person name="Pagani I."/>
            <person name="Rawat S."/>
            <person name="Mannisto M."/>
            <person name="Haggblom M."/>
            <person name="Woyke T."/>
        </authorList>
    </citation>
    <scope>NUCLEOTIDE SEQUENCE [LARGE SCALE GENOMIC DNA]</scope>
    <source>
        <strain evidence="3">ATCC BAA-1857 / DSM 23137 / MP5ACTX8</strain>
    </source>
</reference>
<sequence length="244" mass="26398" precursor="true">MNKSRDLTLLALWAMLGFATQLVATHWGLIGVLAGGLLCGIIVWLAPKLLALAFDSLWPLPLTALIASLLGVACSRIVGQADMGHLAWLAPVLATAPSGSPALASLVRSERCGLCKRTLRTVLSFSCPRCSLHVCEYCWGFGRERCKLCDENHIPLLPVESAWWLDRFGARRLTGECSLCRTSAGASHTPQWGCGGCGHNQCAACWDDNNGVCARCGWVIPDVAEMTGTEHRKHNHLSKDKSYA</sequence>
<evidence type="ECO:0000256" key="1">
    <source>
        <dbReference type="SAM" id="Phobius"/>
    </source>
</evidence>
<dbReference type="OrthoDB" id="113348at2"/>
<dbReference type="EMBL" id="CP003130">
    <property type="protein sequence ID" value="AEU36275.1"/>
    <property type="molecule type" value="Genomic_DNA"/>
</dbReference>
<feature type="transmembrane region" description="Helical" evidence="1">
    <location>
        <begin position="29"/>
        <end position="46"/>
    </location>
</feature>
<protein>
    <submittedName>
        <fullName evidence="2">Uncharacterized protein</fullName>
    </submittedName>
</protein>
<evidence type="ECO:0000313" key="2">
    <source>
        <dbReference type="EMBL" id="AEU36275.1"/>
    </source>
</evidence>
<evidence type="ECO:0000313" key="3">
    <source>
        <dbReference type="Proteomes" id="UP000007113"/>
    </source>
</evidence>
<dbReference type="Proteomes" id="UP000007113">
    <property type="component" value="Chromosome"/>
</dbReference>
<accession>G8NS67</accession>